<evidence type="ECO:0000313" key="1">
    <source>
        <dbReference type="EMBL" id="PLA41356.1"/>
    </source>
</evidence>
<protein>
    <submittedName>
        <fullName evidence="1">Uncharacterized protein</fullName>
    </submittedName>
</protein>
<dbReference type="Proteomes" id="UP000234767">
    <property type="component" value="Unassembled WGS sequence"/>
</dbReference>
<gene>
    <name evidence="1" type="ORF">CYK00_00290</name>
</gene>
<comment type="caution">
    <text evidence="1">The sequence shown here is derived from an EMBL/GenBank/DDBJ whole genome shotgun (WGS) entry which is preliminary data.</text>
</comment>
<reference evidence="1 2" key="1">
    <citation type="submission" date="2017-12" db="EMBL/GenBank/DDBJ databases">
        <title>Phylogenetic diversity of female urinary microbiome.</title>
        <authorList>
            <person name="Thomas-White K."/>
            <person name="Wolfe A.J."/>
        </authorList>
    </citation>
    <scope>NUCLEOTIDE SEQUENCE [LARGE SCALE GENOMIC DNA]</scope>
    <source>
        <strain evidence="1 2">UMB0321</strain>
    </source>
</reference>
<evidence type="ECO:0000313" key="2">
    <source>
        <dbReference type="Proteomes" id="UP000234767"/>
    </source>
</evidence>
<organism evidence="1 2">
    <name type="scientific">Neisseria sicca</name>
    <dbReference type="NCBI Taxonomy" id="490"/>
    <lineage>
        <taxon>Bacteria</taxon>
        <taxon>Pseudomonadati</taxon>
        <taxon>Pseudomonadota</taxon>
        <taxon>Betaproteobacteria</taxon>
        <taxon>Neisseriales</taxon>
        <taxon>Neisseriaceae</taxon>
        <taxon>Neisseria</taxon>
    </lineage>
</organism>
<proteinExistence type="predicted"/>
<dbReference type="AlphaFoldDB" id="A0A2I1XFD7"/>
<dbReference type="InterPro" id="IPR045352">
    <property type="entry name" value="DUF6530"/>
</dbReference>
<sequence>MDIPTHLNHRPIIKWENYSKTDGRFANDTDAQGLSVGVAQWNSSDENKPDISVKVWRHTGEKWSRQSEEIPPHRLVDMTSLLCSALMYVRNDVLLSDESFSITSSQDAILLEKLKEGLQKEEPFLESSLLRLAKMLKQLGYCDKLK</sequence>
<dbReference type="EMBL" id="PKJO01000001">
    <property type="protein sequence ID" value="PLA41356.1"/>
    <property type="molecule type" value="Genomic_DNA"/>
</dbReference>
<dbReference type="Pfam" id="PF20140">
    <property type="entry name" value="DUF6530"/>
    <property type="match status" value="1"/>
</dbReference>
<accession>A0A2I1XFD7</accession>
<name>A0A2I1XFD7_NEISI</name>
<dbReference type="RefSeq" id="WP_101809781.1">
    <property type="nucleotide sequence ID" value="NZ_PKJO01000001.1"/>
</dbReference>